<dbReference type="InterPro" id="IPR020287">
    <property type="entry name" value="Tail_sheath_C"/>
</dbReference>
<keyword evidence="5" id="KW-1185">Reference proteome</keyword>
<feature type="domain" description="Tail sheath protein C-terminal" evidence="3">
    <location>
        <begin position="288"/>
        <end position="392"/>
    </location>
</feature>
<reference evidence="5" key="1">
    <citation type="submission" date="2016-09" db="EMBL/GenBank/DDBJ databases">
        <authorList>
            <person name="Wan X."/>
            <person name="Hou S."/>
        </authorList>
    </citation>
    <scope>NUCLEOTIDE SEQUENCE [LARGE SCALE GENOMIC DNA]</scope>
    <source>
        <strain evidence="5">KH87</strain>
    </source>
</reference>
<dbReference type="Pfam" id="PF17482">
    <property type="entry name" value="Phage_sheath_1C"/>
    <property type="match status" value="1"/>
</dbReference>
<dbReference type="RefSeq" id="WP_070049160.1">
    <property type="nucleotide sequence ID" value="NZ_CBCSDO010000004.1"/>
</dbReference>
<comment type="caution">
    <text evidence="4">The sequence shown here is derived from an EMBL/GenBank/DDBJ whole genome shotgun (WGS) entry which is preliminary data.</text>
</comment>
<accession>A0A1E7Q659</accession>
<sequence length="398" mass="44542">MKSYLRRGVYVKQVRAYPTAIARVETSVVGFVGKTEHVHKVVFDTVTFNNDALLNIPTKITSWAEYVDMYGDYDKKYSPYLALSVKGFFDNGGSACYIVRVPEQATTADFIGSVINTHANNMNIKQGLAALESVDINIICIPGVTDIAVQQAMIKHCEKFKYRFCILDSVQTADVNWFKARRSQLDTSYAALYYPWLKLTTDSGEVVVMPPSGFIAGVYAQMDATRGVHKAPANIGINGAIDLLVNIDNSLQDILNPLHINCLRSFPNRGRSGGSSNIVIWGARTLSRDPQWKYLNVRRLCSFIEESIYKGTLWAVFEPNNETLWAAIKLLIDNFLMQLWKEGMLQGAKADEAFFVRCDRSTNSIADIENGRVRINIGLAALKPAEFIVINILQNSRK</sequence>
<evidence type="ECO:0000259" key="3">
    <source>
        <dbReference type="Pfam" id="PF17482"/>
    </source>
</evidence>
<dbReference type="Pfam" id="PF04984">
    <property type="entry name" value="Phage_sheath_1"/>
    <property type="match status" value="1"/>
</dbReference>
<dbReference type="InterPro" id="IPR035089">
    <property type="entry name" value="Phage_sheath_subtilisin"/>
</dbReference>
<organism evidence="4 5">
    <name type="scientific">Rheinheimera salexigens</name>
    <dbReference type="NCBI Taxonomy" id="1628148"/>
    <lineage>
        <taxon>Bacteria</taxon>
        <taxon>Pseudomonadati</taxon>
        <taxon>Pseudomonadota</taxon>
        <taxon>Gammaproteobacteria</taxon>
        <taxon>Chromatiales</taxon>
        <taxon>Chromatiaceae</taxon>
        <taxon>Rheinheimera</taxon>
    </lineage>
</organism>
<evidence type="ECO:0008006" key="6">
    <source>
        <dbReference type="Google" id="ProtNLM"/>
    </source>
</evidence>
<dbReference type="InterPro" id="IPR052042">
    <property type="entry name" value="Tail_sheath_structural"/>
</dbReference>
<evidence type="ECO:0000256" key="1">
    <source>
        <dbReference type="ARBA" id="ARBA00008005"/>
    </source>
</evidence>
<dbReference type="EMBL" id="MKEK01000001">
    <property type="protein sequence ID" value="OEY69590.1"/>
    <property type="molecule type" value="Genomic_DNA"/>
</dbReference>
<evidence type="ECO:0000313" key="4">
    <source>
        <dbReference type="EMBL" id="OEY69590.1"/>
    </source>
</evidence>
<dbReference type="Proteomes" id="UP000242258">
    <property type="component" value="Unassembled WGS sequence"/>
</dbReference>
<evidence type="ECO:0000313" key="5">
    <source>
        <dbReference type="Proteomes" id="UP000242258"/>
    </source>
</evidence>
<dbReference type="OrthoDB" id="9767864at2"/>
<dbReference type="STRING" id="1628148.BI198_08475"/>
<dbReference type="PANTHER" id="PTHR35861:SF1">
    <property type="entry name" value="PHAGE TAIL SHEATH PROTEIN"/>
    <property type="match status" value="1"/>
</dbReference>
<evidence type="ECO:0000259" key="2">
    <source>
        <dbReference type="Pfam" id="PF04984"/>
    </source>
</evidence>
<dbReference type="Gene3D" id="3.40.50.11780">
    <property type="match status" value="1"/>
</dbReference>
<protein>
    <recommendedName>
        <fullName evidence="6">Phage tail protein</fullName>
    </recommendedName>
</protein>
<gene>
    <name evidence="4" type="ORF">BI198_08475</name>
</gene>
<feature type="domain" description="Tail sheath protein subtilisin-like" evidence="2">
    <location>
        <begin position="118"/>
        <end position="285"/>
    </location>
</feature>
<proteinExistence type="inferred from homology"/>
<comment type="similarity">
    <text evidence="1">Belongs to the myoviridae tail sheath protein family.</text>
</comment>
<dbReference type="PANTHER" id="PTHR35861">
    <property type="match status" value="1"/>
</dbReference>
<dbReference type="AlphaFoldDB" id="A0A1E7Q659"/>
<name>A0A1E7Q659_9GAMM</name>